<dbReference type="STRING" id="1245745.A0A0A2VWJ1"/>
<evidence type="ECO:0000256" key="4">
    <source>
        <dbReference type="ARBA" id="ARBA00022833"/>
    </source>
</evidence>
<feature type="region of interest" description="Disordered" evidence="6">
    <location>
        <begin position="807"/>
        <end position="844"/>
    </location>
</feature>
<dbReference type="PANTHER" id="PTHR23292">
    <property type="entry name" value="LIPOPOLYSACCHARIDE-INDUCED TUMOR NECROSIS FACTOR-ALPHA FACTOR"/>
    <property type="match status" value="1"/>
</dbReference>
<evidence type="ECO:0000256" key="1">
    <source>
        <dbReference type="ARBA" id="ARBA00004170"/>
    </source>
</evidence>
<feature type="region of interest" description="Disordered" evidence="6">
    <location>
        <begin position="701"/>
        <end position="759"/>
    </location>
</feature>
<dbReference type="Proteomes" id="UP000030106">
    <property type="component" value="Unassembled WGS sequence"/>
</dbReference>
<dbReference type="HOGENOM" id="CLU_006811_1_0_1"/>
<proteinExistence type="inferred from homology"/>
<sequence>MSQQQQQPQQPQQPASPVQPANVYQPPVQNPEAIQSIPQGHNHEVLPPSYDQAKAAPHGVPVPGPNGYPATVVPLNMLSDLPQPIDCPFCHQRTMTEIRKEGSSMQILVGALFCLVCVCLTCVPCLAGWFEDVEYRCSQCKNMVARRRHDGALEVLVPQTPVLSQYAQQPQMNVQAQQYEMQPQNPQPQDPQHQNQQQQHLPVQVIQPAYHQLQQQQPLTSHAIAWSCDAELAIATIEGIHIFLPEYPRSSTSSEGEKPPSERYAASPQFPLFMQTSGSLRPDPSINAPLCLFAGVHELSPLPPPPQPLSGGTDSTGGFRGVGRGNITGAGASLGQVIRVEWSPGGLGSNLRPVLTALTGHGAVICFGEHIDLRKAGGGGGGGASTMQVRSFKNWRTLWGLGALLPLPIAGGGRRRAELGRDVEVMNERITAFSWAKEILPGRALLAYETDDGEAVVMAVQFFSRDSAPDEKGWDICEVARFDASGPHVATDALDPDFTSSGSAFSLKWSPWVSHEGKQIAALSYIAHNHVGFRRVVIDESWKLGEAPSITVDEHDLKGICLFLSTDAFLEWENVPWNDDGIVNMRGIIASPFILHPFQIPLTGPSSSAALPRHRTSLCSTTYPSQDVPTNPITGLIIHHADTSSRSPAPHYSLVRQSCTATNQDWFQTTLPEDETPIPQWAEDLGQRTVRRIPLARALRGKDIDSDDSDDEDDVGEPAVLPDAGDGLDVDPDLDVQMQEPREERSSSQQQQQQQHVRPRRFRLWGLAASPGDGCTAAVVSKYNTQHPSRRDRAEVMFGWHVPGDAEEASSAAAGAAGTGNSSKKAMAVPPPPPPPPPPSPPLAKLTTEARVWEWMYGRGSQVPGTTPASDDTFLPVSSSLTSALRWQFRDVLPRIRCVFCEAPMREQGAEAVCDAGHSFATCASSGMPIMAPGVSRVCAVCGLRCLQTAELARLAGEHLGRDVPLDVSAETCGGCGGKFIV</sequence>
<reference evidence="9 10" key="1">
    <citation type="submission" date="2012-10" db="EMBL/GenBank/DDBJ databases">
        <title>Genome sequencing and analysis of entomopathogenic fungi Beauveria bassiana D1-5.</title>
        <authorList>
            <person name="Li Q."/>
            <person name="Wang L."/>
            <person name="Zhang Z."/>
            <person name="Wang Q."/>
            <person name="Ren J."/>
            <person name="Wang M."/>
            <person name="Xu W."/>
            <person name="Wang J."/>
            <person name="Lu Y."/>
            <person name="Du Q."/>
            <person name="Sun Z."/>
        </authorList>
    </citation>
    <scope>NUCLEOTIDE SEQUENCE [LARGE SCALE GENOMIC DNA]</scope>
    <source>
        <strain evidence="9 10">D1-5</strain>
    </source>
</reference>
<feature type="region of interest" description="Disordered" evidence="6">
    <location>
        <begin position="1"/>
        <end position="59"/>
    </location>
</feature>
<evidence type="ECO:0000313" key="9">
    <source>
        <dbReference type="EMBL" id="KGQ10707.1"/>
    </source>
</evidence>
<feature type="compositionally biased region" description="Low complexity" evidence="6">
    <location>
        <begin position="1"/>
        <end position="21"/>
    </location>
</feature>
<dbReference type="GO" id="GO:0008270">
    <property type="term" value="F:zinc ion binding"/>
    <property type="evidence" value="ECO:0007669"/>
    <property type="project" value="TreeGrafter"/>
</dbReference>
<feature type="domain" description="LITAF" evidence="8">
    <location>
        <begin position="67"/>
        <end position="149"/>
    </location>
</feature>
<dbReference type="GO" id="GO:0016020">
    <property type="term" value="C:membrane"/>
    <property type="evidence" value="ECO:0007669"/>
    <property type="project" value="UniProtKB-SubCell"/>
</dbReference>
<dbReference type="PANTHER" id="PTHR23292:SF6">
    <property type="entry name" value="FI16602P1-RELATED"/>
    <property type="match status" value="1"/>
</dbReference>
<keyword evidence="7" id="KW-0812">Transmembrane</keyword>
<comment type="caution">
    <text evidence="9">The sequence shown here is derived from an EMBL/GenBank/DDBJ whole genome shotgun (WGS) entry which is preliminary data.</text>
</comment>
<gene>
    <name evidence="9" type="ORF">BBAD15_g3941</name>
</gene>
<dbReference type="eggNOG" id="ENOG502SGPH">
    <property type="taxonomic scope" value="Eukaryota"/>
</dbReference>
<dbReference type="Pfam" id="PF10601">
    <property type="entry name" value="zf-LITAF-like"/>
    <property type="match status" value="1"/>
</dbReference>
<dbReference type="InterPro" id="IPR024761">
    <property type="entry name" value="TFIIIC_delta_N"/>
</dbReference>
<feature type="compositionally biased region" description="Low complexity" evidence="6">
    <location>
        <begin position="190"/>
        <end position="200"/>
    </location>
</feature>
<dbReference type="PROSITE" id="PS51837">
    <property type="entry name" value="LITAF"/>
    <property type="match status" value="1"/>
</dbReference>
<keyword evidence="5 7" id="KW-0472">Membrane</keyword>
<dbReference type="EMBL" id="ANFO01000287">
    <property type="protein sequence ID" value="KGQ10707.1"/>
    <property type="molecule type" value="Genomic_DNA"/>
</dbReference>
<dbReference type="Pfam" id="PF12657">
    <property type="entry name" value="TFIIIC_delta"/>
    <property type="match status" value="1"/>
</dbReference>
<evidence type="ECO:0000256" key="3">
    <source>
        <dbReference type="ARBA" id="ARBA00022723"/>
    </source>
</evidence>
<feature type="region of interest" description="Disordered" evidence="6">
    <location>
        <begin position="177"/>
        <end position="200"/>
    </location>
</feature>
<dbReference type="InterPro" id="IPR006629">
    <property type="entry name" value="LITAF"/>
</dbReference>
<evidence type="ECO:0000256" key="2">
    <source>
        <dbReference type="ARBA" id="ARBA00005975"/>
    </source>
</evidence>
<evidence type="ECO:0000256" key="5">
    <source>
        <dbReference type="ARBA" id="ARBA00023136"/>
    </source>
</evidence>
<dbReference type="OrthoDB" id="192611at2759"/>
<protein>
    <recommendedName>
        <fullName evidence="8">LITAF domain-containing protein</fullName>
    </recommendedName>
</protein>
<organism evidence="9 10">
    <name type="scientific">Beauveria bassiana D1-5</name>
    <dbReference type="NCBI Taxonomy" id="1245745"/>
    <lineage>
        <taxon>Eukaryota</taxon>
        <taxon>Fungi</taxon>
        <taxon>Dikarya</taxon>
        <taxon>Ascomycota</taxon>
        <taxon>Pezizomycotina</taxon>
        <taxon>Sordariomycetes</taxon>
        <taxon>Hypocreomycetidae</taxon>
        <taxon>Hypocreales</taxon>
        <taxon>Cordycipitaceae</taxon>
        <taxon>Beauveria</taxon>
    </lineage>
</organism>
<dbReference type="InterPro" id="IPR037519">
    <property type="entry name" value="LITAF_fam"/>
</dbReference>
<name>A0A0A2VWJ1_BEABA</name>
<comment type="similarity">
    <text evidence="2">Belongs to the CDIP1/LITAF family.</text>
</comment>
<keyword evidence="3" id="KW-0479">Metal-binding</keyword>
<keyword evidence="7" id="KW-1133">Transmembrane helix</keyword>
<feature type="compositionally biased region" description="Pro residues" evidence="6">
    <location>
        <begin position="829"/>
        <end position="842"/>
    </location>
</feature>
<dbReference type="Pfam" id="PF12660">
    <property type="entry name" value="zf-TFIIIC"/>
    <property type="match status" value="1"/>
</dbReference>
<dbReference type="InterPro" id="IPR024764">
    <property type="entry name" value="TFIIIC_Znf"/>
</dbReference>
<dbReference type="AlphaFoldDB" id="A0A0A2VWJ1"/>
<feature type="transmembrane region" description="Helical" evidence="7">
    <location>
        <begin position="107"/>
        <end position="130"/>
    </location>
</feature>
<comment type="subcellular location">
    <subcellularLocation>
        <location evidence="1">Membrane</location>
        <topology evidence="1">Peripheral membrane protein</topology>
    </subcellularLocation>
</comment>
<evidence type="ECO:0000259" key="8">
    <source>
        <dbReference type="PROSITE" id="PS51837"/>
    </source>
</evidence>
<dbReference type="SMART" id="SM00714">
    <property type="entry name" value="LITAF"/>
    <property type="match status" value="1"/>
</dbReference>
<evidence type="ECO:0000313" key="10">
    <source>
        <dbReference type="Proteomes" id="UP000030106"/>
    </source>
</evidence>
<feature type="compositionally biased region" description="Acidic residues" evidence="6">
    <location>
        <begin position="705"/>
        <end position="716"/>
    </location>
</feature>
<evidence type="ECO:0000256" key="6">
    <source>
        <dbReference type="SAM" id="MobiDB-lite"/>
    </source>
</evidence>
<evidence type="ECO:0000256" key="7">
    <source>
        <dbReference type="SAM" id="Phobius"/>
    </source>
</evidence>
<keyword evidence="4" id="KW-0862">Zinc</keyword>
<accession>A0A0A2VWJ1</accession>